<name>A0A0A9A543_ARUDO</name>
<protein>
    <submittedName>
        <fullName evidence="1">Uncharacterized protein</fullName>
    </submittedName>
</protein>
<proteinExistence type="predicted"/>
<dbReference type="EMBL" id="GBRH01251664">
    <property type="protein sequence ID" value="JAD46231.1"/>
    <property type="molecule type" value="Transcribed_RNA"/>
</dbReference>
<sequence>MPHLAKDCLASVDCYLTGPRTITLKTFSIRSKVSKLVLNIFIID</sequence>
<organism evidence="1">
    <name type="scientific">Arundo donax</name>
    <name type="common">Giant reed</name>
    <name type="synonym">Donax arundinaceus</name>
    <dbReference type="NCBI Taxonomy" id="35708"/>
    <lineage>
        <taxon>Eukaryota</taxon>
        <taxon>Viridiplantae</taxon>
        <taxon>Streptophyta</taxon>
        <taxon>Embryophyta</taxon>
        <taxon>Tracheophyta</taxon>
        <taxon>Spermatophyta</taxon>
        <taxon>Magnoliopsida</taxon>
        <taxon>Liliopsida</taxon>
        <taxon>Poales</taxon>
        <taxon>Poaceae</taxon>
        <taxon>PACMAD clade</taxon>
        <taxon>Arundinoideae</taxon>
        <taxon>Arundineae</taxon>
        <taxon>Arundo</taxon>
    </lineage>
</organism>
<evidence type="ECO:0000313" key="1">
    <source>
        <dbReference type="EMBL" id="JAD46231.1"/>
    </source>
</evidence>
<dbReference type="AlphaFoldDB" id="A0A0A9A543"/>
<accession>A0A0A9A543</accession>
<reference evidence="1" key="1">
    <citation type="submission" date="2014-09" db="EMBL/GenBank/DDBJ databases">
        <authorList>
            <person name="Magalhaes I.L.F."/>
            <person name="Oliveira U."/>
            <person name="Santos F.R."/>
            <person name="Vidigal T.H.D.A."/>
            <person name="Brescovit A.D."/>
            <person name="Santos A.J."/>
        </authorList>
    </citation>
    <scope>NUCLEOTIDE SEQUENCE</scope>
    <source>
        <tissue evidence="1">Shoot tissue taken approximately 20 cm above the soil surface</tissue>
    </source>
</reference>
<reference evidence="1" key="2">
    <citation type="journal article" date="2015" name="Data Brief">
        <title>Shoot transcriptome of the giant reed, Arundo donax.</title>
        <authorList>
            <person name="Barrero R.A."/>
            <person name="Guerrero F.D."/>
            <person name="Moolhuijzen P."/>
            <person name="Goolsby J.A."/>
            <person name="Tidwell J."/>
            <person name="Bellgard S.E."/>
            <person name="Bellgard M.I."/>
        </authorList>
    </citation>
    <scope>NUCLEOTIDE SEQUENCE</scope>
    <source>
        <tissue evidence="1">Shoot tissue taken approximately 20 cm above the soil surface</tissue>
    </source>
</reference>